<feature type="domain" description="Integrase catalytic" evidence="2">
    <location>
        <begin position="1"/>
        <end position="122"/>
    </location>
</feature>
<dbReference type="InterPro" id="IPR009057">
    <property type="entry name" value="Homeodomain-like_sf"/>
</dbReference>
<sequence>MKKNGKRFQEEQIIYALRQVEGGRKIADVYREVGVSEQSFHRWKRQYADRSIRASKVADALDLAARTAGALPQAITVDNGPEFAGKVLDAWDYANEVQLDFIRLGKPTENGYIESFNGKLRAQRAVSNKTTTQSKRKNPSTAVGMKIGSESKQKIFSLTMDRFYGVQS</sequence>
<feature type="region of interest" description="Disordered" evidence="1">
    <location>
        <begin position="124"/>
        <end position="144"/>
    </location>
</feature>
<dbReference type="Pfam" id="PF13683">
    <property type="entry name" value="rve_3"/>
    <property type="match status" value="1"/>
</dbReference>
<evidence type="ECO:0000256" key="1">
    <source>
        <dbReference type="SAM" id="MobiDB-lite"/>
    </source>
</evidence>
<dbReference type="PANTHER" id="PTHR47515:SF1">
    <property type="entry name" value="BLR2054 PROTEIN"/>
    <property type="match status" value="1"/>
</dbReference>
<name>A0A8J3DIV6_9BACT</name>
<dbReference type="PROSITE" id="PS50994">
    <property type="entry name" value="INTEGRASE"/>
    <property type="match status" value="1"/>
</dbReference>
<proteinExistence type="predicted"/>
<dbReference type="InterPro" id="IPR001584">
    <property type="entry name" value="Integrase_cat-core"/>
</dbReference>
<dbReference type="GO" id="GO:0004803">
    <property type="term" value="F:transposase activity"/>
    <property type="evidence" value="ECO:0007669"/>
    <property type="project" value="InterPro"/>
</dbReference>
<dbReference type="InterPro" id="IPR012337">
    <property type="entry name" value="RNaseH-like_sf"/>
</dbReference>
<evidence type="ECO:0000313" key="3">
    <source>
        <dbReference type="EMBL" id="GHC04580.1"/>
    </source>
</evidence>
<dbReference type="GO" id="GO:0006313">
    <property type="term" value="P:DNA transposition"/>
    <property type="evidence" value="ECO:0007669"/>
    <property type="project" value="InterPro"/>
</dbReference>
<dbReference type="InterPro" id="IPR002514">
    <property type="entry name" value="Transposase_8"/>
</dbReference>
<dbReference type="InterPro" id="IPR036397">
    <property type="entry name" value="RNaseH_sf"/>
</dbReference>
<dbReference type="SUPFAM" id="SSF46689">
    <property type="entry name" value="Homeodomain-like"/>
    <property type="match status" value="1"/>
</dbReference>
<evidence type="ECO:0000259" key="2">
    <source>
        <dbReference type="PROSITE" id="PS50994"/>
    </source>
</evidence>
<keyword evidence="4" id="KW-1185">Reference proteome</keyword>
<dbReference type="AlphaFoldDB" id="A0A8J3DIV6"/>
<reference evidence="3" key="1">
    <citation type="journal article" date="2014" name="Int. J. Syst. Evol. Microbiol.">
        <title>Complete genome sequence of Corynebacterium casei LMG S-19264T (=DSM 44701T), isolated from a smear-ripened cheese.</title>
        <authorList>
            <consortium name="US DOE Joint Genome Institute (JGI-PGF)"/>
            <person name="Walter F."/>
            <person name="Albersmeier A."/>
            <person name="Kalinowski J."/>
            <person name="Ruckert C."/>
        </authorList>
    </citation>
    <scope>NUCLEOTIDE SEQUENCE</scope>
    <source>
        <strain evidence="3">KCTC 12870</strain>
    </source>
</reference>
<dbReference type="EMBL" id="BMXG01000012">
    <property type="protein sequence ID" value="GHC04580.1"/>
    <property type="molecule type" value="Genomic_DNA"/>
</dbReference>
<evidence type="ECO:0000313" key="4">
    <source>
        <dbReference type="Proteomes" id="UP000642829"/>
    </source>
</evidence>
<dbReference type="Pfam" id="PF01527">
    <property type="entry name" value="HTH_Tnp_1"/>
    <property type="match status" value="1"/>
</dbReference>
<dbReference type="Proteomes" id="UP000642829">
    <property type="component" value="Unassembled WGS sequence"/>
</dbReference>
<organism evidence="3 4">
    <name type="scientific">Cerasicoccus arenae</name>
    <dbReference type="NCBI Taxonomy" id="424488"/>
    <lineage>
        <taxon>Bacteria</taxon>
        <taxon>Pseudomonadati</taxon>
        <taxon>Verrucomicrobiota</taxon>
        <taxon>Opitutia</taxon>
        <taxon>Puniceicoccales</taxon>
        <taxon>Cerasicoccaceae</taxon>
        <taxon>Cerasicoccus</taxon>
    </lineage>
</organism>
<comment type="caution">
    <text evidence="3">The sequence shown here is derived from an EMBL/GenBank/DDBJ whole genome shotgun (WGS) entry which is preliminary data.</text>
</comment>
<reference evidence="3" key="2">
    <citation type="submission" date="2020-09" db="EMBL/GenBank/DDBJ databases">
        <authorList>
            <person name="Sun Q."/>
            <person name="Kim S."/>
        </authorList>
    </citation>
    <scope>NUCLEOTIDE SEQUENCE</scope>
    <source>
        <strain evidence="3">KCTC 12870</strain>
    </source>
</reference>
<dbReference type="PANTHER" id="PTHR47515">
    <property type="entry name" value="LOW CALCIUM RESPONSE LOCUS PROTEIN T"/>
    <property type="match status" value="1"/>
</dbReference>
<accession>A0A8J3DIV6</accession>
<protein>
    <recommendedName>
        <fullName evidence="2">Integrase catalytic domain-containing protein</fullName>
    </recommendedName>
</protein>
<dbReference type="SUPFAM" id="SSF53098">
    <property type="entry name" value="Ribonuclease H-like"/>
    <property type="match status" value="1"/>
</dbReference>
<dbReference type="GO" id="GO:0003677">
    <property type="term" value="F:DNA binding"/>
    <property type="evidence" value="ECO:0007669"/>
    <property type="project" value="InterPro"/>
</dbReference>
<dbReference type="Gene3D" id="3.30.420.10">
    <property type="entry name" value="Ribonuclease H-like superfamily/Ribonuclease H"/>
    <property type="match status" value="1"/>
</dbReference>
<dbReference type="GO" id="GO:0015074">
    <property type="term" value="P:DNA integration"/>
    <property type="evidence" value="ECO:0007669"/>
    <property type="project" value="InterPro"/>
</dbReference>
<gene>
    <name evidence="3" type="ORF">GCM10007047_21780</name>
</gene>